<reference evidence="2 3" key="1">
    <citation type="submission" date="2010-05" db="EMBL/GenBank/DDBJ databases">
        <title>Complete sequence of Thermoanaerobacter mathranii subsp. mathranii mathranii str. A3.</title>
        <authorList>
            <consortium name="US DOE Joint Genome Institute"/>
            <person name="Lucas S."/>
            <person name="Copeland A."/>
            <person name="Lapidus A."/>
            <person name="Cheng J.-F."/>
            <person name="Bruce D."/>
            <person name="Goodwin L."/>
            <person name="Pitluck S."/>
            <person name="Held B."/>
            <person name="Detter J.C."/>
            <person name="Han C."/>
            <person name="Tapia R."/>
            <person name="Land M."/>
            <person name="Hauser L."/>
            <person name="Kyrpides N."/>
            <person name="Mikhailova N."/>
            <person name="Zhou J."/>
            <person name="Hemme C."/>
            <person name="Woyke T."/>
        </authorList>
    </citation>
    <scope>NUCLEOTIDE SEQUENCE [LARGE SCALE GENOMIC DNA]</scope>
    <source>
        <strain evidence="2 3">A3</strain>
    </source>
</reference>
<feature type="transmembrane region" description="Helical" evidence="1">
    <location>
        <begin position="30"/>
        <end position="50"/>
    </location>
</feature>
<keyword evidence="3" id="KW-1185">Reference proteome</keyword>
<gene>
    <name evidence="2" type="ordered locus">Tmath_2055</name>
</gene>
<dbReference type="EMBL" id="CP002032">
    <property type="protein sequence ID" value="ADH61729.1"/>
    <property type="molecule type" value="Genomic_DNA"/>
</dbReference>
<protein>
    <recommendedName>
        <fullName evidence="4">Extracellular solute-binding protein family 1</fullName>
    </recommendedName>
</protein>
<proteinExistence type="predicted"/>
<name>A0ABN3Z5C5_THEM3</name>
<dbReference type="Proteomes" id="UP000002064">
    <property type="component" value="Chromosome"/>
</dbReference>
<keyword evidence="1" id="KW-0812">Transmembrane</keyword>
<evidence type="ECO:0000313" key="2">
    <source>
        <dbReference type="EMBL" id="ADH61729.1"/>
    </source>
</evidence>
<keyword evidence="1" id="KW-0472">Membrane</keyword>
<organism evidence="2 3">
    <name type="scientific">Thermoanaerobacter mathranii subsp. mathranii (strain DSM 11426 / CCUG 53645 / CIP 108742 / A3)</name>
    <dbReference type="NCBI Taxonomy" id="583358"/>
    <lineage>
        <taxon>Bacteria</taxon>
        <taxon>Bacillati</taxon>
        <taxon>Bacillota</taxon>
        <taxon>Clostridia</taxon>
        <taxon>Thermoanaerobacterales</taxon>
        <taxon>Thermoanaerobacteraceae</taxon>
        <taxon>Thermoanaerobacter</taxon>
    </lineage>
</organism>
<sequence length="222" mass="25486">MEQMSDRGKNWFRNMTTKEKVEYIWDYYKVHIIVSILVIYLLVSFTSSIINRKDYVLNIALIGKYVDFNGQSEFSKKVTKELIGDPSGKKQTSVDFYRLVKGPNGNLTLDPASTQKLMARIGAQDIDVIVLDKNNFDILARQGAFLRLDKVKELNLTELNVVKIEEDSAEVKPGVYGIYVGRGNKYLEDLEYDYSDKIIAIMSNGQHKDLAIKFVKWLLDIK</sequence>
<evidence type="ECO:0000256" key="1">
    <source>
        <dbReference type="SAM" id="Phobius"/>
    </source>
</evidence>
<evidence type="ECO:0008006" key="4">
    <source>
        <dbReference type="Google" id="ProtNLM"/>
    </source>
</evidence>
<dbReference type="Gene3D" id="3.40.190.10">
    <property type="entry name" value="Periplasmic binding protein-like II"/>
    <property type="match status" value="1"/>
</dbReference>
<keyword evidence="1" id="KW-1133">Transmembrane helix</keyword>
<accession>A0ABN3Z5C5</accession>
<evidence type="ECO:0000313" key="3">
    <source>
        <dbReference type="Proteomes" id="UP000002064"/>
    </source>
</evidence>